<name>A0A1L6MXL8_9BACT</name>
<dbReference type="Proteomes" id="UP000185544">
    <property type="component" value="Chromosome"/>
</dbReference>
<evidence type="ECO:0000313" key="2">
    <source>
        <dbReference type="Proteomes" id="UP000185544"/>
    </source>
</evidence>
<protein>
    <submittedName>
        <fullName evidence="1">Uncharacterized protein</fullName>
    </submittedName>
</protein>
<dbReference type="KEGG" id="pabo:BCY86_05690"/>
<keyword evidence="2" id="KW-1185">Reference proteome</keyword>
<reference evidence="1 2" key="1">
    <citation type="submission" date="2016-08" db="EMBL/GenBank/DDBJ databases">
        <title>Identification and validation of antigenic proteins from Pajaroellobacter abortibovis using de-novo genome sequence assembly and reverse vaccinology.</title>
        <authorList>
            <person name="Welly B.T."/>
            <person name="Miller M.R."/>
            <person name="Stott J.L."/>
            <person name="Blanchard M.T."/>
            <person name="Islas-Trejo A.D."/>
            <person name="O'Rourke S.M."/>
            <person name="Young A.E."/>
            <person name="Medrano J.F."/>
            <person name="Van Eenennaam A.L."/>
        </authorList>
    </citation>
    <scope>NUCLEOTIDE SEQUENCE [LARGE SCALE GENOMIC DNA]</scope>
    <source>
        <strain evidence="1 2">BTF92-0548A/99-0131</strain>
    </source>
</reference>
<dbReference type="RefSeq" id="WP_075276893.1">
    <property type="nucleotide sequence ID" value="NZ_CP016908.1"/>
</dbReference>
<accession>A0A1L6MXL8</accession>
<organism evidence="1 2">
    <name type="scientific">Pajaroellobacter abortibovis</name>
    <dbReference type="NCBI Taxonomy" id="1882918"/>
    <lineage>
        <taxon>Bacteria</taxon>
        <taxon>Pseudomonadati</taxon>
        <taxon>Myxococcota</taxon>
        <taxon>Polyangia</taxon>
        <taxon>Polyangiales</taxon>
        <taxon>Polyangiaceae</taxon>
    </lineage>
</organism>
<proteinExistence type="predicted"/>
<gene>
    <name evidence="1" type="ORF">BCY86_05690</name>
</gene>
<dbReference type="AlphaFoldDB" id="A0A1L6MXL8"/>
<evidence type="ECO:0000313" key="1">
    <source>
        <dbReference type="EMBL" id="APS00229.1"/>
    </source>
</evidence>
<dbReference type="EMBL" id="CP016908">
    <property type="protein sequence ID" value="APS00229.1"/>
    <property type="molecule type" value="Genomic_DNA"/>
</dbReference>
<sequence length="121" mass="14140">MSDTSGELKTFIDSLTEIFNQLPKSNNKEFYICTREQLSNRLKSAQQLLDFPIPILPRDPDFKTMPFRSTYSELREIISARQLLTNLFYQDSYQPSQGKEKFFKTATNSFVGRDKKAKNKK</sequence>